<name>A0A9W6TRX8_9STRA</name>
<evidence type="ECO:0000256" key="3">
    <source>
        <dbReference type="ARBA" id="ARBA00022670"/>
    </source>
</evidence>
<comment type="caution">
    <text evidence="11">The sequence shown here is derived from an EMBL/GenBank/DDBJ whole genome shotgun (WGS) entry which is preliminary data.</text>
</comment>
<evidence type="ECO:0000256" key="4">
    <source>
        <dbReference type="ARBA" id="ARBA00022723"/>
    </source>
</evidence>
<evidence type="ECO:0000259" key="10">
    <source>
        <dbReference type="Pfam" id="PF05649"/>
    </source>
</evidence>
<feature type="compositionally biased region" description="Low complexity" evidence="8">
    <location>
        <begin position="228"/>
        <end position="238"/>
    </location>
</feature>
<dbReference type="Proteomes" id="UP001165083">
    <property type="component" value="Unassembled WGS sequence"/>
</dbReference>
<feature type="compositionally biased region" description="Pro residues" evidence="8">
    <location>
        <begin position="217"/>
        <end position="227"/>
    </location>
</feature>
<feature type="domain" description="Peptidase M13 N-terminal" evidence="10">
    <location>
        <begin position="3"/>
        <end position="63"/>
    </location>
</feature>
<protein>
    <submittedName>
        <fullName evidence="11">Unnamed protein product</fullName>
    </submittedName>
</protein>
<keyword evidence="7" id="KW-0482">Metalloprotease</keyword>
<evidence type="ECO:0000313" key="12">
    <source>
        <dbReference type="Proteomes" id="UP001165083"/>
    </source>
</evidence>
<proteinExistence type="inferred from homology"/>
<dbReference type="GO" id="GO:0016485">
    <property type="term" value="P:protein processing"/>
    <property type="evidence" value="ECO:0007669"/>
    <property type="project" value="TreeGrafter"/>
</dbReference>
<keyword evidence="3" id="KW-0645">Protease</keyword>
<organism evidence="11 12">
    <name type="scientific">Phytophthora lilii</name>
    <dbReference type="NCBI Taxonomy" id="2077276"/>
    <lineage>
        <taxon>Eukaryota</taxon>
        <taxon>Sar</taxon>
        <taxon>Stramenopiles</taxon>
        <taxon>Oomycota</taxon>
        <taxon>Peronosporomycetes</taxon>
        <taxon>Peronosporales</taxon>
        <taxon>Peronosporaceae</taxon>
        <taxon>Phytophthora</taxon>
    </lineage>
</organism>
<evidence type="ECO:0000259" key="9">
    <source>
        <dbReference type="Pfam" id="PF01431"/>
    </source>
</evidence>
<dbReference type="InterPro" id="IPR000718">
    <property type="entry name" value="Peptidase_M13"/>
</dbReference>
<feature type="region of interest" description="Disordered" evidence="8">
    <location>
        <begin position="217"/>
        <end position="238"/>
    </location>
</feature>
<gene>
    <name evidence="11" type="ORF">Plil01_000668900</name>
</gene>
<dbReference type="SUPFAM" id="SSF55486">
    <property type="entry name" value="Metalloproteases ('zincins'), catalytic domain"/>
    <property type="match status" value="1"/>
</dbReference>
<keyword evidence="12" id="KW-1185">Reference proteome</keyword>
<evidence type="ECO:0000256" key="8">
    <source>
        <dbReference type="SAM" id="MobiDB-lite"/>
    </source>
</evidence>
<evidence type="ECO:0000256" key="5">
    <source>
        <dbReference type="ARBA" id="ARBA00022801"/>
    </source>
</evidence>
<reference evidence="11" key="1">
    <citation type="submission" date="2023-04" db="EMBL/GenBank/DDBJ databases">
        <title>Phytophthora lilii NBRC 32176.</title>
        <authorList>
            <person name="Ichikawa N."/>
            <person name="Sato H."/>
            <person name="Tonouchi N."/>
        </authorList>
    </citation>
    <scope>NUCLEOTIDE SEQUENCE</scope>
    <source>
        <strain evidence="11">NBRC 32176</strain>
    </source>
</reference>
<dbReference type="GO" id="GO:0046872">
    <property type="term" value="F:metal ion binding"/>
    <property type="evidence" value="ECO:0007669"/>
    <property type="project" value="UniProtKB-KW"/>
</dbReference>
<keyword evidence="6" id="KW-0862">Zinc</keyword>
<keyword evidence="5" id="KW-0378">Hydrolase</keyword>
<dbReference type="InterPro" id="IPR008753">
    <property type="entry name" value="Peptidase_M13_N"/>
</dbReference>
<dbReference type="EMBL" id="BSXW01000304">
    <property type="protein sequence ID" value="GMF18036.1"/>
    <property type="molecule type" value="Genomic_DNA"/>
</dbReference>
<evidence type="ECO:0000256" key="7">
    <source>
        <dbReference type="ARBA" id="ARBA00023049"/>
    </source>
</evidence>
<evidence type="ECO:0000313" key="11">
    <source>
        <dbReference type="EMBL" id="GMF18036.1"/>
    </source>
</evidence>
<feature type="domain" description="Peptidase M13 C-terminal" evidence="9">
    <location>
        <begin position="101"/>
        <end position="207"/>
    </location>
</feature>
<sequence length="238" mass="25901">MNWGEDYMKEVFGPDAKAAAQALVAEIEESLKALLLTESWLDKVTYDAAVEKLNKVRNYIGGPDKVQPLPFELQSDAFFNNVKSLMQLAAAGTIQAVNQPPPFYSADHFPAAANFARIGMVMGHELSHGFDDQGRNYDSNGALRSWWTPSVSAEFTEKAQCLAAQYSTFPVVSIEDGHVFGTVNGNLTLGENIADNGGIRLAYEAYHLWKSTFAPPPIEPPASPPAVVPEQSPEPAQT</sequence>
<accession>A0A9W6TRX8</accession>
<dbReference type="AlphaFoldDB" id="A0A9W6TRX8"/>
<dbReference type="PROSITE" id="PS51885">
    <property type="entry name" value="NEPRILYSIN"/>
    <property type="match status" value="1"/>
</dbReference>
<comment type="similarity">
    <text evidence="2">Belongs to the peptidase M13 family.</text>
</comment>
<evidence type="ECO:0000256" key="2">
    <source>
        <dbReference type="ARBA" id="ARBA00007357"/>
    </source>
</evidence>
<dbReference type="OrthoDB" id="78478at2759"/>
<dbReference type="GO" id="GO:0004222">
    <property type="term" value="F:metalloendopeptidase activity"/>
    <property type="evidence" value="ECO:0007669"/>
    <property type="project" value="InterPro"/>
</dbReference>
<dbReference type="Gene3D" id="3.40.390.10">
    <property type="entry name" value="Collagenase (Catalytic Domain)"/>
    <property type="match status" value="1"/>
</dbReference>
<dbReference type="PANTHER" id="PTHR11733:SF167">
    <property type="entry name" value="FI17812P1-RELATED"/>
    <property type="match status" value="1"/>
</dbReference>
<dbReference type="GO" id="GO:0005886">
    <property type="term" value="C:plasma membrane"/>
    <property type="evidence" value="ECO:0007669"/>
    <property type="project" value="TreeGrafter"/>
</dbReference>
<comment type="cofactor">
    <cofactor evidence="1">
        <name>Zn(2+)</name>
        <dbReference type="ChEBI" id="CHEBI:29105"/>
    </cofactor>
</comment>
<dbReference type="Pfam" id="PF05649">
    <property type="entry name" value="Peptidase_M13_N"/>
    <property type="match status" value="1"/>
</dbReference>
<dbReference type="PANTHER" id="PTHR11733">
    <property type="entry name" value="ZINC METALLOPROTEASE FAMILY M13 NEPRILYSIN-RELATED"/>
    <property type="match status" value="1"/>
</dbReference>
<dbReference type="Pfam" id="PF01431">
    <property type="entry name" value="Peptidase_M13"/>
    <property type="match status" value="1"/>
</dbReference>
<dbReference type="PRINTS" id="PR00786">
    <property type="entry name" value="NEPRILYSIN"/>
</dbReference>
<evidence type="ECO:0000256" key="6">
    <source>
        <dbReference type="ARBA" id="ARBA00022833"/>
    </source>
</evidence>
<dbReference type="InterPro" id="IPR024079">
    <property type="entry name" value="MetalloPept_cat_dom_sf"/>
</dbReference>
<keyword evidence="4" id="KW-0479">Metal-binding</keyword>
<evidence type="ECO:0000256" key="1">
    <source>
        <dbReference type="ARBA" id="ARBA00001947"/>
    </source>
</evidence>
<dbReference type="InterPro" id="IPR018497">
    <property type="entry name" value="Peptidase_M13_C"/>
</dbReference>